<keyword evidence="2 4" id="KW-0472">Membrane</keyword>
<dbReference type="Gene3D" id="3.30.1330.60">
    <property type="entry name" value="OmpA-like domain"/>
    <property type="match status" value="1"/>
</dbReference>
<dbReference type="HOGENOM" id="CLU_358537_0_0_0"/>
<dbReference type="InterPro" id="IPR036737">
    <property type="entry name" value="OmpA-like_sf"/>
</dbReference>
<dbReference type="PANTHER" id="PTHR30329">
    <property type="entry name" value="STATOR ELEMENT OF FLAGELLAR MOTOR COMPLEX"/>
    <property type="match status" value="1"/>
</dbReference>
<dbReference type="eggNOG" id="COG2885">
    <property type="taxonomic scope" value="Bacteria"/>
</dbReference>
<evidence type="ECO:0000256" key="1">
    <source>
        <dbReference type="ARBA" id="ARBA00004442"/>
    </source>
</evidence>
<dbReference type="Pfam" id="PF07676">
    <property type="entry name" value="PD40"/>
    <property type="match status" value="3"/>
</dbReference>
<evidence type="ECO:0000259" key="5">
    <source>
        <dbReference type="PROSITE" id="PS51123"/>
    </source>
</evidence>
<evidence type="ECO:0000256" key="2">
    <source>
        <dbReference type="ARBA" id="ARBA00023136"/>
    </source>
</evidence>
<dbReference type="Gene3D" id="2.120.10.30">
    <property type="entry name" value="TolB, C-terminal domain"/>
    <property type="match status" value="1"/>
</dbReference>
<dbReference type="KEGG" id="caci:CLOAM0075"/>
<organism evidence="6 7">
    <name type="scientific">Cloacimonas acidaminovorans (strain Evry)</name>
    <dbReference type="NCBI Taxonomy" id="459349"/>
    <lineage>
        <taxon>Bacteria</taxon>
        <taxon>Pseudomonadati</taxon>
        <taxon>Candidatus Cloacimonadota</taxon>
        <taxon>Candidatus Cloacimonadia</taxon>
        <taxon>Candidatus Cloacimonadales</taxon>
        <taxon>Candidatus Cloacimonadaceae</taxon>
        <taxon>Candidatus Cloacimonas</taxon>
    </lineage>
</organism>
<reference evidence="6 7" key="1">
    <citation type="journal article" date="2008" name="J. Bacteriol.">
        <title>'Candidatus Cloacamonas acidaminovorans': genome sequence reconstruction provides a first glimpse of a new bacterial division.</title>
        <authorList>
            <person name="Pelletier E."/>
            <person name="Kreimeyer A."/>
            <person name="Bocs S."/>
            <person name="Rouy Z."/>
            <person name="Gyapay G."/>
            <person name="Chouari R."/>
            <person name="Riviere D."/>
            <person name="Ganesan A."/>
            <person name="Daegelen P."/>
            <person name="Sghir A."/>
            <person name="Cohen G.N."/>
            <person name="Medigue C."/>
            <person name="Weissenbach J."/>
            <person name="Le Paslier D."/>
        </authorList>
    </citation>
    <scope>NUCLEOTIDE SEQUENCE [LARGE SCALE GENOMIC DNA]</scope>
    <source>
        <strain evidence="7">Evry</strain>
    </source>
</reference>
<dbReference type="InterPro" id="IPR050330">
    <property type="entry name" value="Bact_OuterMem_StrucFunc"/>
</dbReference>
<dbReference type="STRING" id="459349.CLOAM0075"/>
<dbReference type="PRINTS" id="PR01021">
    <property type="entry name" value="OMPADOMAIN"/>
</dbReference>
<sequence length="781" mass="89366">MGEPMKNIKTQIYISILCLLLTGSLFCASVNEISFNVRQLREFLTYTPDLDGQILSAADSLVIQNRKAEIQQEINALLASSRERYTVEDITVLGYLQDQGVLSIENREFKRNMKIRMSQEEAEVVTSHPGNFYLEALRELDQNLSWVYYNWTLKGYNTIYYEEEEEINNIPEIELVSINPETMFDISYQLYKQNQTAKTALENYQDGDYRVSLNQFLAEVRTGDMPATHYFWIAMNYLELGEISNAKYYLEQYLQTFDPNYVTIAQHYLDLIAEQENVFRRVQVNENPIYLSSDEGESHFTVSPDGTYLYFCSGRPAAFAKTNIWRAERLNNSWAYPELVEALSTNSDEALCSFSSNGMRAYLMGKYEQGRQDYDIYTSDDKNGWTSPVRLTAVNSDQQEIDPYVYQDRLMLFSSNRPGGFGGYDIYLSIYNDGSWQRPFNLGANVNTAGDEIAPFLDWDGKTIFFSSNGYRGFGGYDIYKAVVLDGEAKTWSRAENVGAPVNSAYNDRAFYHLRNSNEAILLSDRARRGVLGIHPLSLEYAPRSYFIKDSDGQVKRVQDKDNTSPLSGLLTQEVEEEYLEIWGTVLNDKNVPVQAELRFSYDRDGIHYHDLARPDEQGNYSIYLPVSKEYILDTNPSGYSMYSTRIKPPSQSSRVRQDLRLEPLDLDKVFVFSNIQFDYDSAVLKAESYPILNEIALTLLNNPTIRVEISGHTCENQGGEKYNTTLSENRAAAVLSYLKGKGVNANRMISVGYGLSRPLNNNLSEEDKALNRRVEVKIIK</sequence>
<name>B0VIS9_CLOAI</name>
<dbReference type="InterPro" id="IPR006664">
    <property type="entry name" value="OMP_bac"/>
</dbReference>
<proteinExistence type="predicted"/>
<feature type="domain" description="OmpA-like" evidence="5">
    <location>
        <begin position="665"/>
        <end position="781"/>
    </location>
</feature>
<evidence type="ECO:0000256" key="4">
    <source>
        <dbReference type="PROSITE-ProRule" id="PRU00473"/>
    </source>
</evidence>
<evidence type="ECO:0000256" key="3">
    <source>
        <dbReference type="ARBA" id="ARBA00023237"/>
    </source>
</evidence>
<dbReference type="EMBL" id="CU466930">
    <property type="protein sequence ID" value="CAO79989.1"/>
    <property type="molecule type" value="Genomic_DNA"/>
</dbReference>
<dbReference type="InterPro" id="IPR011042">
    <property type="entry name" value="6-blade_b-propeller_TolB-like"/>
</dbReference>
<comment type="subcellular location">
    <subcellularLocation>
        <location evidence="1">Cell outer membrane</location>
    </subcellularLocation>
</comment>
<dbReference type="SUPFAM" id="SSF82171">
    <property type="entry name" value="DPP6 N-terminal domain-like"/>
    <property type="match status" value="1"/>
</dbReference>
<dbReference type="InterPro" id="IPR011659">
    <property type="entry name" value="WD40"/>
</dbReference>
<dbReference type="InterPro" id="IPR006665">
    <property type="entry name" value="OmpA-like"/>
</dbReference>
<dbReference type="GO" id="GO:0009279">
    <property type="term" value="C:cell outer membrane"/>
    <property type="evidence" value="ECO:0007669"/>
    <property type="project" value="UniProtKB-SubCell"/>
</dbReference>
<keyword evidence="3" id="KW-0998">Cell outer membrane</keyword>
<accession>B0VIS9</accession>
<dbReference type="CDD" id="cd07185">
    <property type="entry name" value="OmpA_C-like"/>
    <property type="match status" value="1"/>
</dbReference>
<dbReference type="Pfam" id="PF00691">
    <property type="entry name" value="OmpA"/>
    <property type="match status" value="1"/>
</dbReference>
<dbReference type="Proteomes" id="UP000002019">
    <property type="component" value="Chromosome"/>
</dbReference>
<dbReference type="PANTHER" id="PTHR30329:SF21">
    <property type="entry name" value="LIPOPROTEIN YIAD-RELATED"/>
    <property type="match status" value="1"/>
</dbReference>
<gene>
    <name evidence="6" type="ordered locus">CLOAM0075</name>
</gene>
<evidence type="ECO:0000313" key="6">
    <source>
        <dbReference type="EMBL" id="CAO79989.1"/>
    </source>
</evidence>
<dbReference type="AlphaFoldDB" id="B0VIS9"/>
<evidence type="ECO:0000313" key="7">
    <source>
        <dbReference type="Proteomes" id="UP000002019"/>
    </source>
</evidence>
<keyword evidence="7" id="KW-1185">Reference proteome</keyword>
<dbReference type="SUPFAM" id="SSF103088">
    <property type="entry name" value="OmpA-like"/>
    <property type="match status" value="1"/>
</dbReference>
<dbReference type="PROSITE" id="PS51123">
    <property type="entry name" value="OMPA_2"/>
    <property type="match status" value="1"/>
</dbReference>
<protein>
    <recommendedName>
        <fullName evidence="5">OmpA-like domain-containing protein</fullName>
    </recommendedName>
</protein>